<name>A0ACB6ZH95_THEGA</name>
<reference evidence="1" key="1">
    <citation type="submission" date="2019-10" db="EMBL/GenBank/DDBJ databases">
        <authorList>
            <consortium name="DOE Joint Genome Institute"/>
            <person name="Kuo A."/>
            <person name="Miyauchi S."/>
            <person name="Kiss E."/>
            <person name="Drula E."/>
            <person name="Kohler A."/>
            <person name="Sanchez-Garcia M."/>
            <person name="Andreopoulos B."/>
            <person name="Barry K.W."/>
            <person name="Bonito G."/>
            <person name="Buee M."/>
            <person name="Carver A."/>
            <person name="Chen C."/>
            <person name="Cichocki N."/>
            <person name="Clum A."/>
            <person name="Culley D."/>
            <person name="Crous P.W."/>
            <person name="Fauchery L."/>
            <person name="Girlanda M."/>
            <person name="Hayes R."/>
            <person name="Keri Z."/>
            <person name="Labutti K."/>
            <person name="Lipzen A."/>
            <person name="Lombard V."/>
            <person name="Magnuson J."/>
            <person name="Maillard F."/>
            <person name="Morin E."/>
            <person name="Murat C."/>
            <person name="Nolan M."/>
            <person name="Ohm R."/>
            <person name="Pangilinan J."/>
            <person name="Pereira M."/>
            <person name="Perotto S."/>
            <person name="Peter M."/>
            <person name="Riley R."/>
            <person name="Sitrit Y."/>
            <person name="Stielow B."/>
            <person name="Szollosi G."/>
            <person name="Zifcakova L."/>
            <person name="Stursova M."/>
            <person name="Spatafora J.W."/>
            <person name="Tedersoo L."/>
            <person name="Vaario L.-M."/>
            <person name="Yamada A."/>
            <person name="Yan M."/>
            <person name="Wang P."/>
            <person name="Xu J."/>
            <person name="Bruns T."/>
            <person name="Baldrian P."/>
            <person name="Vilgalys R."/>
            <person name="Henrissat B."/>
            <person name="Grigoriev I.V."/>
            <person name="Hibbett D."/>
            <person name="Nagy L.G."/>
            <person name="Martin F.M."/>
        </authorList>
    </citation>
    <scope>NUCLEOTIDE SEQUENCE</scope>
    <source>
        <strain evidence="1">P2</strain>
    </source>
</reference>
<sequence length="606" mass="67992">MTATQYQVAYPNPSLRKQDRVCLYTVDSQSDIWYLLFQLYEKYPDHIEDLRRASLWKASGLSKAEASNDSMQNVYDWLLNKCKCEDPEILRSTIVKSFPDGPHDQSLEQVDIVVVTPAIVQAMREGVADELRYIKAREELSRAIKWTLSPSESVRSAAAVKEIVSGPSGPRYGRPSHLFGPPTALFSEPLALLKYDLEHLESFEPDPMTLDRAFELVVGATDFYDGEGKREVALKPILQGLLVGDSQWQMPTAGGTAKQDGIWFKGPFGYLIAELKNEPGLGGDPFLQGLVVYAKIITKNEYASYLGQSNMPIILLAIAGNRLVVSTAVFTNAIYADELLSTKLHLGPHGSDNVLHVARVFMAINRSTERLRKLYENLQRVNRSSPPQAKIMWPNPTADPPGLIDLPELEFFCKVDRADGAELPVIDEDNERHAMYLARMQIGTLTRVVFVKFAAKYHEAAHRLLADQDPPLAPALYFCARVIGDMYMVVMEYIPKSRGQTIFSHFSTPPPQAVSGAVYRDVCKALDLLHERDLVFGDLREGNLLYLPKDGGRVLFIDFDGVGRDGMDRYSACLNPEAGLGVKRRQIMEKAHDRENLRRLMERLSP</sequence>
<accession>A0ACB6ZH95</accession>
<gene>
    <name evidence="1" type="ORF">BDM02DRAFT_3114786</name>
</gene>
<dbReference type="Proteomes" id="UP000886501">
    <property type="component" value="Unassembled WGS sequence"/>
</dbReference>
<keyword evidence="2" id="KW-1185">Reference proteome</keyword>
<organism evidence="1 2">
    <name type="scientific">Thelephora ganbajun</name>
    <name type="common">Ganba fungus</name>
    <dbReference type="NCBI Taxonomy" id="370292"/>
    <lineage>
        <taxon>Eukaryota</taxon>
        <taxon>Fungi</taxon>
        <taxon>Dikarya</taxon>
        <taxon>Basidiomycota</taxon>
        <taxon>Agaricomycotina</taxon>
        <taxon>Agaricomycetes</taxon>
        <taxon>Thelephorales</taxon>
        <taxon>Thelephoraceae</taxon>
        <taxon>Thelephora</taxon>
    </lineage>
</organism>
<dbReference type="EMBL" id="MU118007">
    <property type="protein sequence ID" value="KAF9648791.1"/>
    <property type="molecule type" value="Genomic_DNA"/>
</dbReference>
<evidence type="ECO:0000313" key="1">
    <source>
        <dbReference type="EMBL" id="KAF9648791.1"/>
    </source>
</evidence>
<reference evidence="1" key="2">
    <citation type="journal article" date="2020" name="Nat. Commun.">
        <title>Large-scale genome sequencing of mycorrhizal fungi provides insights into the early evolution of symbiotic traits.</title>
        <authorList>
            <person name="Miyauchi S."/>
            <person name="Kiss E."/>
            <person name="Kuo A."/>
            <person name="Drula E."/>
            <person name="Kohler A."/>
            <person name="Sanchez-Garcia M."/>
            <person name="Morin E."/>
            <person name="Andreopoulos B."/>
            <person name="Barry K.W."/>
            <person name="Bonito G."/>
            <person name="Buee M."/>
            <person name="Carver A."/>
            <person name="Chen C."/>
            <person name="Cichocki N."/>
            <person name="Clum A."/>
            <person name="Culley D."/>
            <person name="Crous P.W."/>
            <person name="Fauchery L."/>
            <person name="Girlanda M."/>
            <person name="Hayes R.D."/>
            <person name="Keri Z."/>
            <person name="LaButti K."/>
            <person name="Lipzen A."/>
            <person name="Lombard V."/>
            <person name="Magnuson J."/>
            <person name="Maillard F."/>
            <person name="Murat C."/>
            <person name="Nolan M."/>
            <person name="Ohm R.A."/>
            <person name="Pangilinan J."/>
            <person name="Pereira M.F."/>
            <person name="Perotto S."/>
            <person name="Peter M."/>
            <person name="Pfister S."/>
            <person name="Riley R."/>
            <person name="Sitrit Y."/>
            <person name="Stielow J.B."/>
            <person name="Szollosi G."/>
            <person name="Zifcakova L."/>
            <person name="Stursova M."/>
            <person name="Spatafora J.W."/>
            <person name="Tedersoo L."/>
            <person name="Vaario L.M."/>
            <person name="Yamada A."/>
            <person name="Yan M."/>
            <person name="Wang P."/>
            <person name="Xu J."/>
            <person name="Bruns T."/>
            <person name="Baldrian P."/>
            <person name="Vilgalys R."/>
            <person name="Dunand C."/>
            <person name="Henrissat B."/>
            <person name="Grigoriev I.V."/>
            <person name="Hibbett D."/>
            <person name="Nagy L.G."/>
            <person name="Martin F.M."/>
        </authorList>
    </citation>
    <scope>NUCLEOTIDE SEQUENCE</scope>
    <source>
        <strain evidence="1">P2</strain>
    </source>
</reference>
<proteinExistence type="predicted"/>
<evidence type="ECO:0000313" key="2">
    <source>
        <dbReference type="Proteomes" id="UP000886501"/>
    </source>
</evidence>
<comment type="caution">
    <text evidence="1">The sequence shown here is derived from an EMBL/GenBank/DDBJ whole genome shotgun (WGS) entry which is preliminary data.</text>
</comment>
<protein>
    <submittedName>
        <fullName evidence="1">Uncharacterized protein</fullName>
    </submittedName>
</protein>